<keyword evidence="4" id="KW-1185">Reference proteome</keyword>
<accession>A0ABT8LAZ1</accession>
<feature type="signal peptide" evidence="1">
    <location>
        <begin position="1"/>
        <end position="19"/>
    </location>
</feature>
<feature type="domain" description="PrcB C-terminal" evidence="2">
    <location>
        <begin position="80"/>
        <end position="137"/>
    </location>
</feature>
<evidence type="ECO:0000259" key="2">
    <source>
        <dbReference type="Pfam" id="PF14343"/>
    </source>
</evidence>
<dbReference type="Proteomes" id="UP001172083">
    <property type="component" value="Unassembled WGS sequence"/>
</dbReference>
<name>A0ABT8LAZ1_9BACT</name>
<reference evidence="3" key="1">
    <citation type="submission" date="2023-06" db="EMBL/GenBank/DDBJ databases">
        <title>Genomic of Agaribacillus aureum.</title>
        <authorList>
            <person name="Wang G."/>
        </authorList>
    </citation>
    <scope>NUCLEOTIDE SEQUENCE</scope>
    <source>
        <strain evidence="3">BMA12</strain>
    </source>
</reference>
<evidence type="ECO:0000256" key="1">
    <source>
        <dbReference type="SAM" id="SignalP"/>
    </source>
</evidence>
<evidence type="ECO:0000313" key="3">
    <source>
        <dbReference type="EMBL" id="MDN5214823.1"/>
    </source>
</evidence>
<dbReference type="Pfam" id="PF14343">
    <property type="entry name" value="PrcB_C"/>
    <property type="match status" value="1"/>
</dbReference>
<evidence type="ECO:0000313" key="4">
    <source>
        <dbReference type="Proteomes" id="UP001172083"/>
    </source>
</evidence>
<sequence length="151" mass="17094">MKKALVINFLMLMVFSGCSKDDNDLNKSVTFQTIEKNLYSGILDEQYVLVDDPNSWEDLWDKTAVWTPDELPEVDFTKSMVIAVYMGEKVSGGFEIEISELRESEDTIEVVSKITIPESGQGVTTALSQPFHIIKINKTSKKIIFSTVQYQ</sequence>
<dbReference type="EMBL" id="JAUJEB010000005">
    <property type="protein sequence ID" value="MDN5214823.1"/>
    <property type="molecule type" value="Genomic_DNA"/>
</dbReference>
<proteinExistence type="predicted"/>
<organism evidence="3 4">
    <name type="scientific">Agaribacillus aureus</name>
    <dbReference type="NCBI Taxonomy" id="3051825"/>
    <lineage>
        <taxon>Bacteria</taxon>
        <taxon>Pseudomonadati</taxon>
        <taxon>Bacteroidota</taxon>
        <taxon>Cytophagia</taxon>
        <taxon>Cytophagales</taxon>
        <taxon>Splendidivirgaceae</taxon>
        <taxon>Agaribacillus</taxon>
    </lineage>
</organism>
<protein>
    <submittedName>
        <fullName evidence="3">Protease complex subunit PrcB family protein</fullName>
    </submittedName>
</protein>
<keyword evidence="1" id="KW-0732">Signal</keyword>
<keyword evidence="3" id="KW-0645">Protease</keyword>
<gene>
    <name evidence="3" type="ORF">QQ020_22275</name>
</gene>
<feature type="chain" id="PRO_5046548967" evidence="1">
    <location>
        <begin position="20"/>
        <end position="151"/>
    </location>
</feature>
<dbReference type="PROSITE" id="PS51257">
    <property type="entry name" value="PROKAR_LIPOPROTEIN"/>
    <property type="match status" value="1"/>
</dbReference>
<comment type="caution">
    <text evidence="3">The sequence shown here is derived from an EMBL/GenBank/DDBJ whole genome shotgun (WGS) entry which is preliminary data.</text>
</comment>
<keyword evidence="3" id="KW-0378">Hydrolase</keyword>
<dbReference type="InterPro" id="IPR025748">
    <property type="entry name" value="PrcB_C_dom"/>
</dbReference>
<dbReference type="GO" id="GO:0006508">
    <property type="term" value="P:proteolysis"/>
    <property type="evidence" value="ECO:0007669"/>
    <property type="project" value="UniProtKB-KW"/>
</dbReference>
<dbReference type="RefSeq" id="WP_346760161.1">
    <property type="nucleotide sequence ID" value="NZ_JAUJEB010000005.1"/>
</dbReference>
<dbReference type="GO" id="GO:0008233">
    <property type="term" value="F:peptidase activity"/>
    <property type="evidence" value="ECO:0007669"/>
    <property type="project" value="UniProtKB-KW"/>
</dbReference>